<keyword evidence="2" id="KW-1185">Reference proteome</keyword>
<evidence type="ECO:0000313" key="2">
    <source>
        <dbReference type="Proteomes" id="UP001215280"/>
    </source>
</evidence>
<proteinExistence type="predicted"/>
<protein>
    <recommendedName>
        <fullName evidence="3">F-box domain-containing protein</fullName>
    </recommendedName>
</protein>
<gene>
    <name evidence="1" type="ORF">DFH07DRAFT_709866</name>
</gene>
<evidence type="ECO:0000313" key="1">
    <source>
        <dbReference type="EMBL" id="KAJ7753135.1"/>
    </source>
</evidence>
<dbReference type="Proteomes" id="UP001215280">
    <property type="component" value="Unassembled WGS sequence"/>
</dbReference>
<sequence>TSLDDEISRLQDRLKLLEEQRASVSTYRAQNVVILSPLRRMPPEVLGQIFLWTLTSDVARNWCNFSTKDSPWVLTQISSHWRSISILIPSLWSRINLDYGR</sequence>
<dbReference type="EMBL" id="JARJLG010000072">
    <property type="protein sequence ID" value="KAJ7753135.1"/>
    <property type="molecule type" value="Genomic_DNA"/>
</dbReference>
<comment type="caution">
    <text evidence="1">The sequence shown here is derived from an EMBL/GenBank/DDBJ whole genome shotgun (WGS) entry which is preliminary data.</text>
</comment>
<accession>A0AAD7J074</accession>
<dbReference type="AlphaFoldDB" id="A0AAD7J074"/>
<reference evidence="1" key="1">
    <citation type="submission" date="2023-03" db="EMBL/GenBank/DDBJ databases">
        <title>Massive genome expansion in bonnet fungi (Mycena s.s.) driven by repeated elements and novel gene families across ecological guilds.</title>
        <authorList>
            <consortium name="Lawrence Berkeley National Laboratory"/>
            <person name="Harder C.B."/>
            <person name="Miyauchi S."/>
            <person name="Viragh M."/>
            <person name="Kuo A."/>
            <person name="Thoen E."/>
            <person name="Andreopoulos B."/>
            <person name="Lu D."/>
            <person name="Skrede I."/>
            <person name="Drula E."/>
            <person name="Henrissat B."/>
            <person name="Morin E."/>
            <person name="Kohler A."/>
            <person name="Barry K."/>
            <person name="LaButti K."/>
            <person name="Morin E."/>
            <person name="Salamov A."/>
            <person name="Lipzen A."/>
            <person name="Mereny Z."/>
            <person name="Hegedus B."/>
            <person name="Baldrian P."/>
            <person name="Stursova M."/>
            <person name="Weitz H."/>
            <person name="Taylor A."/>
            <person name="Grigoriev I.V."/>
            <person name="Nagy L.G."/>
            <person name="Martin F."/>
            <person name="Kauserud H."/>
        </authorList>
    </citation>
    <scope>NUCLEOTIDE SEQUENCE</scope>
    <source>
        <strain evidence="1">CBHHK188m</strain>
    </source>
</reference>
<name>A0AAD7J074_9AGAR</name>
<evidence type="ECO:0008006" key="3">
    <source>
        <dbReference type="Google" id="ProtNLM"/>
    </source>
</evidence>
<feature type="non-terminal residue" evidence="1">
    <location>
        <position position="1"/>
    </location>
</feature>
<feature type="non-terminal residue" evidence="1">
    <location>
        <position position="101"/>
    </location>
</feature>
<organism evidence="1 2">
    <name type="scientific">Mycena maculata</name>
    <dbReference type="NCBI Taxonomy" id="230809"/>
    <lineage>
        <taxon>Eukaryota</taxon>
        <taxon>Fungi</taxon>
        <taxon>Dikarya</taxon>
        <taxon>Basidiomycota</taxon>
        <taxon>Agaricomycotina</taxon>
        <taxon>Agaricomycetes</taxon>
        <taxon>Agaricomycetidae</taxon>
        <taxon>Agaricales</taxon>
        <taxon>Marasmiineae</taxon>
        <taxon>Mycenaceae</taxon>
        <taxon>Mycena</taxon>
    </lineage>
</organism>